<dbReference type="GO" id="GO:0016787">
    <property type="term" value="F:hydrolase activity"/>
    <property type="evidence" value="ECO:0007669"/>
    <property type="project" value="UniProtKB-KW"/>
</dbReference>
<dbReference type="InterPro" id="IPR029132">
    <property type="entry name" value="CBAH/NAAA_C"/>
</dbReference>
<evidence type="ECO:0000313" key="5">
    <source>
        <dbReference type="EMBL" id="AUB82655.1"/>
    </source>
</evidence>
<keyword evidence="3" id="KW-0732">Signal</keyword>
<evidence type="ECO:0000259" key="4">
    <source>
        <dbReference type="Pfam" id="PF02275"/>
    </source>
</evidence>
<name>A0A2K8UAS2_9GAMM</name>
<comment type="similarity">
    <text evidence="1">Belongs to the peptidase C59 family.</text>
</comment>
<dbReference type="SUPFAM" id="SSF56235">
    <property type="entry name" value="N-terminal nucleophile aminohydrolases (Ntn hydrolases)"/>
    <property type="match status" value="1"/>
</dbReference>
<dbReference type="AlphaFoldDB" id="A0A2K8UAS2"/>
<dbReference type="KEGG" id="tsy:THSYN_18035"/>
<feature type="signal peptide" evidence="3">
    <location>
        <begin position="1"/>
        <end position="20"/>
    </location>
</feature>
<keyword evidence="6" id="KW-1185">Reference proteome</keyword>
<dbReference type="EMBL" id="CP020370">
    <property type="protein sequence ID" value="AUB82655.1"/>
    <property type="molecule type" value="Genomic_DNA"/>
</dbReference>
<keyword evidence="2" id="KW-0378">Hydrolase</keyword>
<dbReference type="PANTHER" id="PTHR35527">
    <property type="entry name" value="CHOLOYLGLYCINE HYDROLASE"/>
    <property type="match status" value="1"/>
</dbReference>
<evidence type="ECO:0000256" key="3">
    <source>
        <dbReference type="SAM" id="SignalP"/>
    </source>
</evidence>
<dbReference type="InterPro" id="IPR029055">
    <property type="entry name" value="Ntn_hydrolases_N"/>
</dbReference>
<reference evidence="5 6" key="1">
    <citation type="submission" date="2017-03" db="EMBL/GenBank/DDBJ databases">
        <title>Complete genome sequence of Candidatus 'Thiodictyon syntrophicum' sp. nov. strain Cad16T, a photolithoautotroph purple sulfur bacterium isolated from an alpine meromictic lake.</title>
        <authorList>
            <person name="Luedin S.M."/>
            <person name="Pothier J.F."/>
            <person name="Danza F."/>
            <person name="Storelli N."/>
            <person name="Wittwer M."/>
            <person name="Tonolla M."/>
        </authorList>
    </citation>
    <scope>NUCLEOTIDE SEQUENCE [LARGE SCALE GENOMIC DNA]</scope>
    <source>
        <strain evidence="5 6">Cad16T</strain>
    </source>
</reference>
<feature type="domain" description="Choloylglycine hydrolase/NAAA C-terminal" evidence="4">
    <location>
        <begin position="36"/>
        <end position="289"/>
    </location>
</feature>
<dbReference type="PANTHER" id="PTHR35527:SF2">
    <property type="entry name" value="HYDROLASE"/>
    <property type="match status" value="1"/>
</dbReference>
<organism evidence="5 6">
    <name type="scientific">Candidatus Thiodictyon syntrophicum</name>
    <dbReference type="NCBI Taxonomy" id="1166950"/>
    <lineage>
        <taxon>Bacteria</taxon>
        <taxon>Pseudomonadati</taxon>
        <taxon>Pseudomonadota</taxon>
        <taxon>Gammaproteobacteria</taxon>
        <taxon>Chromatiales</taxon>
        <taxon>Chromatiaceae</taxon>
        <taxon>Thiodictyon</taxon>
    </lineage>
</organism>
<dbReference type="Pfam" id="PF02275">
    <property type="entry name" value="CBAH"/>
    <property type="match status" value="1"/>
</dbReference>
<sequence length="541" mass="58977">MQRLVSLLAAPLFGAGLAVAALPANACSDIILDPAKTLNKQVVSARTMDFPGMDYWQSQLSRVTRGVTWRSFDFSGVPGRQWTNQYGFIGMDFRVQEGTFAIHQRVYNDGMNEEGLSAALLWLEVGQFVDRTGDNRAAQADDLHYLDLVAWVLGQFAKVEDVADALDANKAWIVGTNVTSGWVPLFKLPMHLVVHDRFGHSLIAEWYPTAGSGKPTMHLHIGSQVDSVGVLANDPVYPDQLTNLALYSGIRNKDSAEGAGDGAMAGTPGGFDSPSRFVRLAKIRQFLGEVVDGGEVDLYNQVGAVPQALHAINNVDLGHGVDNDPLMPGVPMFGVYQETGVTLVRDHTNRVIYFKGLHYQTLQRIEFAKVDFTGIAGGVVGPSIPADVLPAKSSRYTQGVDVSAKLTAPRVIYPHRPLPWPANISVTVSVAAADLGKSGNYYIYAVDLEKRYWNWTGAKYGWKQVPRGSLLPAASGALANRTFDGVFVNFDYRDKKRTGWRVYAGYGTSPADMLLGGNVQEVYVIEEEPGYLDPSAVGAFW</sequence>
<dbReference type="Proteomes" id="UP000232638">
    <property type="component" value="Chromosome"/>
</dbReference>
<accession>A0A2K8UAS2</accession>
<feature type="chain" id="PRO_5014609922" description="Choloylglycine hydrolase/NAAA C-terminal domain-containing protein" evidence="3">
    <location>
        <begin position="21"/>
        <end position="541"/>
    </location>
</feature>
<evidence type="ECO:0000256" key="1">
    <source>
        <dbReference type="ARBA" id="ARBA00006625"/>
    </source>
</evidence>
<dbReference type="RefSeq" id="WP_100920375.1">
    <property type="nucleotide sequence ID" value="NZ_CP020370.1"/>
</dbReference>
<dbReference type="Gene3D" id="3.60.60.10">
    <property type="entry name" value="Penicillin V Acylase, Chain A"/>
    <property type="match status" value="1"/>
</dbReference>
<dbReference type="InterPro" id="IPR052193">
    <property type="entry name" value="Peptidase_C59"/>
</dbReference>
<dbReference type="OrthoDB" id="9794717at2"/>
<gene>
    <name evidence="5" type="ORF">THSYN_18035</name>
</gene>
<evidence type="ECO:0000313" key="6">
    <source>
        <dbReference type="Proteomes" id="UP000232638"/>
    </source>
</evidence>
<protein>
    <recommendedName>
        <fullName evidence="4">Choloylglycine hydrolase/NAAA C-terminal domain-containing protein</fullName>
    </recommendedName>
</protein>
<evidence type="ECO:0000256" key="2">
    <source>
        <dbReference type="ARBA" id="ARBA00022801"/>
    </source>
</evidence>
<proteinExistence type="inferred from homology"/>